<dbReference type="Pfam" id="PF12631">
    <property type="entry name" value="MnmE_helical"/>
    <property type="match status" value="1"/>
</dbReference>
<comment type="subcellular location">
    <subcellularLocation>
        <location evidence="6">Cytoplasm</location>
    </subcellularLocation>
</comment>
<dbReference type="STRING" id="990712.SAMN05216257_101190"/>
<dbReference type="GO" id="GO:0005525">
    <property type="term" value="F:GTP binding"/>
    <property type="evidence" value="ECO:0007669"/>
    <property type="project" value="UniProtKB-UniRule"/>
</dbReference>
<dbReference type="InterPro" id="IPR031168">
    <property type="entry name" value="G_TrmE"/>
</dbReference>
<dbReference type="AlphaFoldDB" id="A0A1G8Y6K3"/>
<feature type="binding site" evidence="6">
    <location>
        <position position="247"/>
    </location>
    <ligand>
        <name>K(+)</name>
        <dbReference type="ChEBI" id="CHEBI:29103"/>
    </ligand>
</feature>
<dbReference type="EMBL" id="FNFV01000001">
    <property type="protein sequence ID" value="SDJ98024.1"/>
    <property type="molecule type" value="Genomic_DNA"/>
</dbReference>
<dbReference type="InterPro" id="IPR018948">
    <property type="entry name" value="GTP-bd_TrmE_N"/>
</dbReference>
<feature type="binding site" evidence="6">
    <location>
        <position position="117"/>
    </location>
    <ligand>
        <name>(6S)-5-formyl-5,6,7,8-tetrahydrofolate</name>
        <dbReference type="ChEBI" id="CHEBI:57457"/>
    </ligand>
</feature>
<sequence>MDTIFAPATPPGKSGVAVVRVSGPRAHEVVRALAGDVPEPRRASLRRLRDRSGAVIDEALVLVFAPGGSFTGEPSAEFQLHGSPAVVARMRRVLLEEQGLRLAEPGEFTRRALENERLDIAQVEGLADLIEAETELQRRLALRVFSGEMRQRVESWRERLIRAMALVEAVIDFADEEVPEDVSEEVTALLEDVRAELTREIEGVRAAERLREGFEVAILGRPNAGKSTLLNRLAGREAALTSEIAGTTRDVIEVRIDLDGLPVTFLDTAGLRETDDVVEAMGVRRALERARAADLRIFLQVEDEVFPELRPGDIVVAAKADLRDSREGVSGLTGEGVDRLLDEVKEKLGRIASLPVTATRERHRQAMQAAVAGIDRAVEEVRQGEARLEIAGEELRAVVASLSGLVGYIDVEHVLDEIFSRFCLGK</sequence>
<dbReference type="NCBIfam" id="TIGR00450">
    <property type="entry name" value="mnmE_trmE_thdF"/>
    <property type="match status" value="1"/>
</dbReference>
<feature type="domain" description="TrmE-type G" evidence="8">
    <location>
        <begin position="213"/>
        <end position="349"/>
    </location>
</feature>
<comment type="subunit">
    <text evidence="6">Homodimer. Heterotetramer of two MnmE and two MnmG subunits.</text>
</comment>
<evidence type="ECO:0000256" key="7">
    <source>
        <dbReference type="RuleBase" id="RU003313"/>
    </source>
</evidence>
<comment type="function">
    <text evidence="6">Exhibits a very high intrinsic GTPase hydrolysis rate. Involved in the addition of a carboxymethylaminomethyl (cmnm) group at the wobble position (U34) of certain tRNAs, forming tRNA-cmnm(5)s(2)U34.</text>
</comment>
<dbReference type="Gene3D" id="1.20.120.430">
    <property type="entry name" value="tRNA modification GTPase MnmE domain 2"/>
    <property type="match status" value="1"/>
</dbReference>
<dbReference type="InterPro" id="IPR027266">
    <property type="entry name" value="TrmE/GcvT-like"/>
</dbReference>
<keyword evidence="6" id="KW-0479">Metal-binding</keyword>
<dbReference type="PANTHER" id="PTHR42714">
    <property type="entry name" value="TRNA MODIFICATION GTPASE GTPBP3"/>
    <property type="match status" value="1"/>
</dbReference>
<keyword evidence="10" id="KW-1185">Reference proteome</keyword>
<dbReference type="GO" id="GO:0046872">
    <property type="term" value="F:metal ion binding"/>
    <property type="evidence" value="ECO:0007669"/>
    <property type="project" value="UniProtKB-KW"/>
</dbReference>
<evidence type="ECO:0000256" key="4">
    <source>
        <dbReference type="ARBA" id="ARBA00022958"/>
    </source>
</evidence>
<feature type="binding site" evidence="6">
    <location>
        <position position="242"/>
    </location>
    <ligand>
        <name>K(+)</name>
        <dbReference type="ChEBI" id="CHEBI:29103"/>
    </ligand>
</feature>
<evidence type="ECO:0000256" key="1">
    <source>
        <dbReference type="ARBA" id="ARBA00011043"/>
    </source>
</evidence>
<dbReference type="Gene3D" id="3.40.50.300">
    <property type="entry name" value="P-loop containing nucleotide triphosphate hydrolases"/>
    <property type="match status" value="1"/>
</dbReference>
<dbReference type="GO" id="GO:0005737">
    <property type="term" value="C:cytoplasm"/>
    <property type="evidence" value="ECO:0007669"/>
    <property type="project" value="UniProtKB-SubCell"/>
</dbReference>
<dbReference type="Proteomes" id="UP000199328">
    <property type="component" value="Unassembled WGS sequence"/>
</dbReference>
<name>A0A1G8Y6K3_9RHOB</name>
<dbReference type="EC" id="3.6.-.-" evidence="6"/>
<dbReference type="NCBIfam" id="NF003661">
    <property type="entry name" value="PRK05291.1-3"/>
    <property type="match status" value="1"/>
</dbReference>
<feature type="binding site" evidence="6">
    <location>
        <position position="223"/>
    </location>
    <ligand>
        <name>K(+)</name>
        <dbReference type="ChEBI" id="CHEBI:29103"/>
    </ligand>
</feature>
<keyword evidence="6" id="KW-0460">Magnesium</keyword>
<dbReference type="InterPro" id="IPR005225">
    <property type="entry name" value="Small_GTP-bd"/>
</dbReference>
<keyword evidence="3 6" id="KW-0547">Nucleotide-binding</keyword>
<dbReference type="SUPFAM" id="SSF52540">
    <property type="entry name" value="P-loop containing nucleoside triphosphate hydrolases"/>
    <property type="match status" value="1"/>
</dbReference>
<dbReference type="GO" id="GO:0003924">
    <property type="term" value="F:GTPase activity"/>
    <property type="evidence" value="ECO:0007669"/>
    <property type="project" value="UniProtKB-UniRule"/>
</dbReference>
<dbReference type="PANTHER" id="PTHR42714:SF2">
    <property type="entry name" value="TRNA MODIFICATION GTPASE GTPBP3, MITOCHONDRIAL"/>
    <property type="match status" value="1"/>
</dbReference>
<comment type="cofactor">
    <cofactor evidence="6">
        <name>K(+)</name>
        <dbReference type="ChEBI" id="CHEBI:29103"/>
    </cofactor>
    <text evidence="6">Binds 1 potassium ion per subunit.</text>
</comment>
<dbReference type="HAMAP" id="MF_00379">
    <property type="entry name" value="GTPase_MnmE"/>
    <property type="match status" value="1"/>
</dbReference>
<dbReference type="InterPro" id="IPR004520">
    <property type="entry name" value="GTPase_MnmE"/>
</dbReference>
<accession>A0A1G8Y6K3</accession>
<feature type="binding site" evidence="6">
    <location>
        <begin position="267"/>
        <end position="270"/>
    </location>
    <ligand>
        <name>GTP</name>
        <dbReference type="ChEBI" id="CHEBI:37565"/>
    </ligand>
</feature>
<dbReference type="InterPro" id="IPR027417">
    <property type="entry name" value="P-loop_NTPase"/>
</dbReference>
<protein>
    <recommendedName>
        <fullName evidence="6">tRNA modification GTPase MnmE</fullName>
        <ecNumber evidence="6">3.6.-.-</ecNumber>
    </recommendedName>
</protein>
<dbReference type="InterPro" id="IPR006073">
    <property type="entry name" value="GTP-bd"/>
</dbReference>
<evidence type="ECO:0000256" key="5">
    <source>
        <dbReference type="ARBA" id="ARBA00023134"/>
    </source>
</evidence>
<dbReference type="PROSITE" id="PS51709">
    <property type="entry name" value="G_TRME"/>
    <property type="match status" value="1"/>
</dbReference>
<dbReference type="InterPro" id="IPR025867">
    <property type="entry name" value="MnmE_helical"/>
</dbReference>
<dbReference type="GO" id="GO:0002098">
    <property type="term" value="P:tRNA wobble uridine modification"/>
    <property type="evidence" value="ECO:0007669"/>
    <property type="project" value="TreeGrafter"/>
</dbReference>
<comment type="caution">
    <text evidence="6">Lacks conserved residue(s) required for the propagation of feature annotation.</text>
</comment>
<dbReference type="Pfam" id="PF01926">
    <property type="entry name" value="MMR_HSR1"/>
    <property type="match status" value="1"/>
</dbReference>
<evidence type="ECO:0000259" key="8">
    <source>
        <dbReference type="PROSITE" id="PS51709"/>
    </source>
</evidence>
<evidence type="ECO:0000256" key="6">
    <source>
        <dbReference type="HAMAP-Rule" id="MF_00379"/>
    </source>
</evidence>
<feature type="binding site" evidence="6">
    <location>
        <position position="20"/>
    </location>
    <ligand>
        <name>(6S)-5-formyl-5,6,7,8-tetrahydrofolate</name>
        <dbReference type="ChEBI" id="CHEBI:57457"/>
    </ligand>
</feature>
<keyword evidence="6" id="KW-0963">Cytoplasm</keyword>
<comment type="similarity">
    <text evidence="1 6 7">Belongs to the TRAFAC class TrmE-Era-EngA-EngB-Septin-like GTPase superfamily. TrmE GTPase family.</text>
</comment>
<feature type="binding site" evidence="6">
    <location>
        <begin position="242"/>
        <end position="248"/>
    </location>
    <ligand>
        <name>GTP</name>
        <dbReference type="ChEBI" id="CHEBI:37565"/>
    </ligand>
</feature>
<dbReference type="RefSeq" id="WP_092497274.1">
    <property type="nucleotide sequence ID" value="NZ_FNFV01000001.1"/>
</dbReference>
<keyword evidence="4 6" id="KW-0630">Potassium</keyword>
<feature type="binding site" evidence="6">
    <location>
        <position position="426"/>
    </location>
    <ligand>
        <name>(6S)-5-formyl-5,6,7,8-tetrahydrofolate</name>
        <dbReference type="ChEBI" id="CHEBI:57457"/>
    </ligand>
</feature>
<evidence type="ECO:0000256" key="3">
    <source>
        <dbReference type="ARBA" id="ARBA00022741"/>
    </source>
</evidence>
<dbReference type="GO" id="GO:0030488">
    <property type="term" value="P:tRNA methylation"/>
    <property type="evidence" value="ECO:0007669"/>
    <property type="project" value="TreeGrafter"/>
</dbReference>
<evidence type="ECO:0000256" key="2">
    <source>
        <dbReference type="ARBA" id="ARBA00022694"/>
    </source>
</evidence>
<evidence type="ECO:0000313" key="10">
    <source>
        <dbReference type="Proteomes" id="UP000199328"/>
    </source>
</evidence>
<dbReference type="NCBIfam" id="TIGR00231">
    <property type="entry name" value="small_GTP"/>
    <property type="match status" value="1"/>
</dbReference>
<feature type="binding site" evidence="6">
    <location>
        <begin position="223"/>
        <end position="228"/>
    </location>
    <ligand>
        <name>GTP</name>
        <dbReference type="ChEBI" id="CHEBI:37565"/>
    </ligand>
</feature>
<dbReference type="CDD" id="cd04164">
    <property type="entry name" value="trmE"/>
    <property type="match status" value="1"/>
</dbReference>
<keyword evidence="5 6" id="KW-0342">GTP-binding</keyword>
<feature type="binding site" evidence="6">
    <location>
        <position position="227"/>
    </location>
    <ligand>
        <name>Mg(2+)</name>
        <dbReference type="ChEBI" id="CHEBI:18420"/>
    </ligand>
</feature>
<gene>
    <name evidence="6" type="primary">mnmE</name>
    <name evidence="6" type="synonym">trmE</name>
    <name evidence="9" type="ORF">SAMN05216257_101190</name>
</gene>
<feature type="binding site" evidence="6">
    <location>
        <position position="77"/>
    </location>
    <ligand>
        <name>(6S)-5-formyl-5,6,7,8-tetrahydrofolate</name>
        <dbReference type="ChEBI" id="CHEBI:57457"/>
    </ligand>
</feature>
<dbReference type="CDD" id="cd14858">
    <property type="entry name" value="TrmE_N"/>
    <property type="match status" value="1"/>
</dbReference>
<proteinExistence type="inferred from homology"/>
<dbReference type="Pfam" id="PF10396">
    <property type="entry name" value="TrmE_N"/>
    <property type="match status" value="1"/>
</dbReference>
<reference evidence="10" key="1">
    <citation type="submission" date="2016-10" db="EMBL/GenBank/DDBJ databases">
        <authorList>
            <person name="Varghese N."/>
            <person name="Submissions S."/>
        </authorList>
    </citation>
    <scope>NUCLEOTIDE SEQUENCE [LARGE SCALE GENOMIC DNA]</scope>
    <source>
        <strain evidence="10">CGMCC 1.10789</strain>
    </source>
</reference>
<dbReference type="InterPro" id="IPR027368">
    <property type="entry name" value="MnmE_dom2"/>
</dbReference>
<keyword evidence="6" id="KW-0378">Hydrolase</keyword>
<keyword evidence="2 6" id="KW-0819">tRNA processing</keyword>
<feature type="binding site" evidence="6">
    <location>
        <position position="244"/>
    </location>
    <ligand>
        <name>K(+)</name>
        <dbReference type="ChEBI" id="CHEBI:29103"/>
    </ligand>
</feature>
<dbReference type="OrthoDB" id="9805918at2"/>
<organism evidence="9 10">
    <name type="scientific">Meinhardsimonia xiamenensis</name>
    <dbReference type="NCBI Taxonomy" id="990712"/>
    <lineage>
        <taxon>Bacteria</taxon>
        <taxon>Pseudomonadati</taxon>
        <taxon>Pseudomonadota</taxon>
        <taxon>Alphaproteobacteria</taxon>
        <taxon>Rhodobacterales</taxon>
        <taxon>Paracoccaceae</taxon>
        <taxon>Meinhardsimonia</taxon>
    </lineage>
</organism>
<evidence type="ECO:0000313" key="9">
    <source>
        <dbReference type="EMBL" id="SDJ98024.1"/>
    </source>
</evidence>
<dbReference type="Gene3D" id="3.30.1360.120">
    <property type="entry name" value="Probable tRNA modification gtpase trme, domain 1"/>
    <property type="match status" value="1"/>
</dbReference>
<feature type="binding site" evidence="6">
    <location>
        <position position="248"/>
    </location>
    <ligand>
        <name>Mg(2+)</name>
        <dbReference type="ChEBI" id="CHEBI:18420"/>
    </ligand>
</feature>
<dbReference type="SUPFAM" id="SSF116878">
    <property type="entry name" value="TrmE connector domain"/>
    <property type="match status" value="1"/>
</dbReference>